<dbReference type="EMBL" id="BAABAZ010000006">
    <property type="protein sequence ID" value="GAA4284593.1"/>
    <property type="molecule type" value="Genomic_DNA"/>
</dbReference>
<accession>A0ABP8EKW3</accession>
<feature type="transmembrane region" description="Helical" evidence="2">
    <location>
        <begin position="251"/>
        <end position="269"/>
    </location>
</feature>
<feature type="transmembrane region" description="Helical" evidence="2">
    <location>
        <begin position="221"/>
        <end position="245"/>
    </location>
</feature>
<sequence>MNREIPRSRPLASGTGTPLVPDTGTSLAAGTPAPYSDPMLTAVLFGVIASSPLVIGAFIGARFELPKRVLAILLSFAAGALITALSFELFAHAHDRAGLVPAIIGLLAGALAFTILSALLDRAAQPEGREEAAHDYPGSAKLDLDAAASDRSASSASVRGTAGLALLAAVTLDGAPENIALGVSLTEGTGGIALLAAIFASNLPESIVGASSMREQGRSTAWTITVWTVCAVVLVLAVMLGAGPLAASSPAVISIPLAVAAGAVIASLADTLMPEAYETGGPAVALSTSAGFVTAYALSLA</sequence>
<organism evidence="3 4">
    <name type="scientific">Brevibacterium daeguense</name>
    <dbReference type="NCBI Taxonomy" id="909936"/>
    <lineage>
        <taxon>Bacteria</taxon>
        <taxon>Bacillati</taxon>
        <taxon>Actinomycetota</taxon>
        <taxon>Actinomycetes</taxon>
        <taxon>Micrococcales</taxon>
        <taxon>Brevibacteriaceae</taxon>
        <taxon>Brevibacterium</taxon>
    </lineage>
</organism>
<name>A0ABP8EKW3_9MICO</name>
<evidence type="ECO:0000256" key="2">
    <source>
        <dbReference type="SAM" id="Phobius"/>
    </source>
</evidence>
<evidence type="ECO:0000313" key="3">
    <source>
        <dbReference type="EMBL" id="GAA4284593.1"/>
    </source>
</evidence>
<comment type="caution">
    <text evidence="3">The sequence shown here is derived from an EMBL/GenBank/DDBJ whole genome shotgun (WGS) entry which is preliminary data.</text>
</comment>
<proteinExistence type="predicted"/>
<keyword evidence="2" id="KW-0812">Transmembrane</keyword>
<keyword evidence="2" id="KW-0472">Membrane</keyword>
<feature type="transmembrane region" description="Helical" evidence="2">
    <location>
        <begin position="71"/>
        <end position="93"/>
    </location>
</feature>
<feature type="transmembrane region" description="Helical" evidence="2">
    <location>
        <begin position="99"/>
        <end position="120"/>
    </location>
</feature>
<dbReference type="Proteomes" id="UP001501586">
    <property type="component" value="Unassembled WGS sequence"/>
</dbReference>
<evidence type="ECO:0000313" key="4">
    <source>
        <dbReference type="Proteomes" id="UP001501586"/>
    </source>
</evidence>
<protein>
    <submittedName>
        <fullName evidence="3">Membrane protein</fullName>
    </submittedName>
</protein>
<keyword evidence="4" id="KW-1185">Reference proteome</keyword>
<reference evidence="4" key="1">
    <citation type="journal article" date="2019" name="Int. J. Syst. Evol. Microbiol.">
        <title>The Global Catalogue of Microorganisms (GCM) 10K type strain sequencing project: providing services to taxonomists for standard genome sequencing and annotation.</title>
        <authorList>
            <consortium name="The Broad Institute Genomics Platform"/>
            <consortium name="The Broad Institute Genome Sequencing Center for Infectious Disease"/>
            <person name="Wu L."/>
            <person name="Ma J."/>
        </authorList>
    </citation>
    <scope>NUCLEOTIDE SEQUENCE [LARGE SCALE GENOMIC DNA]</scope>
    <source>
        <strain evidence="4">JCM 17458</strain>
    </source>
</reference>
<keyword evidence="2" id="KW-1133">Transmembrane helix</keyword>
<feature type="transmembrane region" description="Helical" evidence="2">
    <location>
        <begin position="38"/>
        <end position="59"/>
    </location>
</feature>
<feature type="region of interest" description="Disordered" evidence="1">
    <location>
        <begin position="1"/>
        <end position="23"/>
    </location>
</feature>
<evidence type="ECO:0000256" key="1">
    <source>
        <dbReference type="SAM" id="MobiDB-lite"/>
    </source>
</evidence>
<gene>
    <name evidence="3" type="ORF">GCM10022261_21240</name>
</gene>
<feature type="transmembrane region" description="Helical" evidence="2">
    <location>
        <begin position="281"/>
        <end position="299"/>
    </location>
</feature>